<dbReference type="EMBL" id="JALJOR010000009">
    <property type="protein sequence ID" value="KAK9811883.1"/>
    <property type="molecule type" value="Genomic_DNA"/>
</dbReference>
<keyword evidence="3" id="KW-0808">Transferase</keyword>
<accession>A0AAW1PUN5</accession>
<keyword evidence="7" id="KW-0862">Zinc</keyword>
<dbReference type="Proteomes" id="UP001489004">
    <property type="component" value="Unassembled WGS sequence"/>
</dbReference>
<dbReference type="PROSITE" id="PS50089">
    <property type="entry name" value="ZF_RING_2"/>
    <property type="match status" value="1"/>
</dbReference>
<dbReference type="EC" id="2.3.2.27" evidence="2"/>
<proteinExistence type="predicted"/>
<dbReference type="PANTHER" id="PTHR46463">
    <property type="entry name" value="ZINC FINGER, RING/FYVE/PHD-TYPE"/>
    <property type="match status" value="1"/>
</dbReference>
<reference evidence="11 12" key="1">
    <citation type="journal article" date="2024" name="Nat. Commun.">
        <title>Phylogenomics reveals the evolutionary origins of lichenization in chlorophyte algae.</title>
        <authorList>
            <person name="Puginier C."/>
            <person name="Libourel C."/>
            <person name="Otte J."/>
            <person name="Skaloud P."/>
            <person name="Haon M."/>
            <person name="Grisel S."/>
            <person name="Petersen M."/>
            <person name="Berrin J.G."/>
            <person name="Delaux P.M."/>
            <person name="Dal Grande F."/>
            <person name="Keller J."/>
        </authorList>
    </citation>
    <scope>NUCLEOTIDE SEQUENCE [LARGE SCALE GENOMIC DNA]</scope>
    <source>
        <strain evidence="11 12">SAG 2043</strain>
    </source>
</reference>
<gene>
    <name evidence="11" type="ORF">WJX72_011777</name>
</gene>
<keyword evidence="5 8" id="KW-0863">Zinc-finger</keyword>
<keyword evidence="4" id="KW-0479">Metal-binding</keyword>
<keyword evidence="6" id="KW-0833">Ubl conjugation pathway</keyword>
<feature type="domain" description="RING-type" evidence="10">
    <location>
        <begin position="75"/>
        <end position="115"/>
    </location>
</feature>
<evidence type="ECO:0000256" key="4">
    <source>
        <dbReference type="ARBA" id="ARBA00022723"/>
    </source>
</evidence>
<comment type="catalytic activity">
    <reaction evidence="1">
        <text>S-ubiquitinyl-[E2 ubiquitin-conjugating enzyme]-L-cysteine + [acceptor protein]-L-lysine = [E2 ubiquitin-conjugating enzyme]-L-cysteine + N(6)-ubiquitinyl-[acceptor protein]-L-lysine.</text>
        <dbReference type="EC" id="2.3.2.27"/>
    </reaction>
</comment>
<evidence type="ECO:0000256" key="9">
    <source>
        <dbReference type="SAM" id="MobiDB-lite"/>
    </source>
</evidence>
<name>A0AAW1PUN5_9CHLO</name>
<evidence type="ECO:0000256" key="1">
    <source>
        <dbReference type="ARBA" id="ARBA00000900"/>
    </source>
</evidence>
<feature type="compositionally biased region" description="Low complexity" evidence="9">
    <location>
        <begin position="335"/>
        <end position="345"/>
    </location>
</feature>
<dbReference type="PANTHER" id="PTHR46463:SF78">
    <property type="entry name" value="RING-TYPE DOMAIN-CONTAINING PROTEIN"/>
    <property type="match status" value="1"/>
</dbReference>
<sequence length="345" mass="37177">MSVAVLRRHIVKALTEIRRHMYQGYCPSSYVLAPVEGPAKYTEEWTVGRFQMAGEPEVFDLDDGIPVVEAEPDVCSICLDSFTPDDPGQVTECNHEYHLQCIMQWAQRSRECPMCFKALRLKDPSLNELLPFGEYVSKEQLASTAPHFLVGLDAWDLDRLLTRLAVANSGPSAAQPSRRERGRQRNRSSAIPTTSAGTHAAAGVPLDCQDDSVAGRGFGSSAGVDIATTSSSGAQTCTYNGGTGIEESGNDADDASRYPSSWPPPSARNHLPQSPTNTVQSPRGGLRPSGSLDFRAASESLKSRFGAVSMRCKESISKTTRELKARLGKGPGLPTSPTSSSRPTS</sequence>
<dbReference type="Pfam" id="PF13639">
    <property type="entry name" value="zf-RING_2"/>
    <property type="match status" value="1"/>
</dbReference>
<dbReference type="Gene3D" id="3.30.40.10">
    <property type="entry name" value="Zinc/RING finger domain, C3HC4 (zinc finger)"/>
    <property type="match status" value="1"/>
</dbReference>
<evidence type="ECO:0000256" key="8">
    <source>
        <dbReference type="PROSITE-ProRule" id="PRU00175"/>
    </source>
</evidence>
<evidence type="ECO:0000259" key="10">
    <source>
        <dbReference type="PROSITE" id="PS50089"/>
    </source>
</evidence>
<protein>
    <recommendedName>
        <fullName evidence="2">RING-type E3 ubiquitin transferase</fullName>
        <ecNumber evidence="2">2.3.2.27</ecNumber>
    </recommendedName>
</protein>
<feature type="compositionally biased region" description="Polar residues" evidence="9">
    <location>
        <begin position="271"/>
        <end position="281"/>
    </location>
</feature>
<feature type="compositionally biased region" description="Basic and acidic residues" evidence="9">
    <location>
        <begin position="311"/>
        <end position="325"/>
    </location>
</feature>
<feature type="region of interest" description="Disordered" evidence="9">
    <location>
        <begin position="305"/>
        <end position="345"/>
    </location>
</feature>
<dbReference type="InterPro" id="IPR013083">
    <property type="entry name" value="Znf_RING/FYVE/PHD"/>
</dbReference>
<feature type="region of interest" description="Disordered" evidence="9">
    <location>
        <begin position="168"/>
        <end position="203"/>
    </location>
</feature>
<feature type="region of interest" description="Disordered" evidence="9">
    <location>
        <begin position="224"/>
        <end position="292"/>
    </location>
</feature>
<keyword evidence="12" id="KW-1185">Reference proteome</keyword>
<dbReference type="InterPro" id="IPR001841">
    <property type="entry name" value="Znf_RING"/>
</dbReference>
<organism evidence="11 12">
    <name type="scientific">[Myrmecia] bisecta</name>
    <dbReference type="NCBI Taxonomy" id="41462"/>
    <lineage>
        <taxon>Eukaryota</taxon>
        <taxon>Viridiplantae</taxon>
        <taxon>Chlorophyta</taxon>
        <taxon>core chlorophytes</taxon>
        <taxon>Trebouxiophyceae</taxon>
        <taxon>Trebouxiales</taxon>
        <taxon>Trebouxiaceae</taxon>
        <taxon>Myrmecia</taxon>
    </lineage>
</organism>
<dbReference type="AlphaFoldDB" id="A0AAW1PUN5"/>
<comment type="caution">
    <text evidence="11">The sequence shown here is derived from an EMBL/GenBank/DDBJ whole genome shotgun (WGS) entry which is preliminary data.</text>
</comment>
<dbReference type="GO" id="GO:0008270">
    <property type="term" value="F:zinc ion binding"/>
    <property type="evidence" value="ECO:0007669"/>
    <property type="project" value="UniProtKB-KW"/>
</dbReference>
<feature type="compositionally biased region" description="Polar residues" evidence="9">
    <location>
        <begin position="227"/>
        <end position="240"/>
    </location>
</feature>
<evidence type="ECO:0000256" key="7">
    <source>
        <dbReference type="ARBA" id="ARBA00022833"/>
    </source>
</evidence>
<dbReference type="SMART" id="SM00184">
    <property type="entry name" value="RING"/>
    <property type="match status" value="1"/>
</dbReference>
<evidence type="ECO:0000256" key="5">
    <source>
        <dbReference type="ARBA" id="ARBA00022771"/>
    </source>
</evidence>
<evidence type="ECO:0000256" key="2">
    <source>
        <dbReference type="ARBA" id="ARBA00012483"/>
    </source>
</evidence>
<dbReference type="SUPFAM" id="SSF57850">
    <property type="entry name" value="RING/U-box"/>
    <property type="match status" value="1"/>
</dbReference>
<evidence type="ECO:0000256" key="6">
    <source>
        <dbReference type="ARBA" id="ARBA00022786"/>
    </source>
</evidence>
<evidence type="ECO:0000313" key="11">
    <source>
        <dbReference type="EMBL" id="KAK9811883.1"/>
    </source>
</evidence>
<evidence type="ECO:0000256" key="3">
    <source>
        <dbReference type="ARBA" id="ARBA00022679"/>
    </source>
</evidence>
<evidence type="ECO:0000313" key="12">
    <source>
        <dbReference type="Proteomes" id="UP001489004"/>
    </source>
</evidence>
<dbReference type="GO" id="GO:0061630">
    <property type="term" value="F:ubiquitin protein ligase activity"/>
    <property type="evidence" value="ECO:0007669"/>
    <property type="project" value="UniProtKB-EC"/>
</dbReference>